<dbReference type="AlphaFoldDB" id="A0A225ED43"/>
<evidence type="ECO:0000313" key="2">
    <source>
        <dbReference type="Proteomes" id="UP000214646"/>
    </source>
</evidence>
<sequence>MTKTRPAGGELERRVVGSFFRGFRYNPMCGRRNRPGV</sequence>
<evidence type="ECO:0000313" key="1">
    <source>
        <dbReference type="EMBL" id="OWK46365.1"/>
    </source>
</evidence>
<dbReference type="EMBL" id="NIDE01000001">
    <property type="protein sequence ID" value="OWK46365.1"/>
    <property type="molecule type" value="Genomic_DNA"/>
</dbReference>
<reference evidence="2" key="1">
    <citation type="submission" date="2017-06" db="EMBL/GenBank/DDBJ databases">
        <title>Genome analysis of Fimbriiglobus ruber SP5, the first member of the order Planctomycetales with confirmed chitinolytic capability.</title>
        <authorList>
            <person name="Ravin N.V."/>
            <person name="Rakitin A.L."/>
            <person name="Ivanova A.A."/>
            <person name="Beletsky A.V."/>
            <person name="Kulichevskaya I.S."/>
            <person name="Mardanov A.V."/>
            <person name="Dedysh S.N."/>
        </authorList>
    </citation>
    <scope>NUCLEOTIDE SEQUENCE [LARGE SCALE GENOMIC DNA]</scope>
    <source>
        <strain evidence="2">SP5</strain>
    </source>
</reference>
<comment type="caution">
    <text evidence="1">The sequence shown here is derived from an EMBL/GenBank/DDBJ whole genome shotgun (WGS) entry which is preliminary data.</text>
</comment>
<keyword evidence="2" id="KW-1185">Reference proteome</keyword>
<protein>
    <submittedName>
        <fullName evidence="1">Uncharacterized protein</fullName>
    </submittedName>
</protein>
<name>A0A225ED43_9BACT</name>
<organism evidence="1 2">
    <name type="scientific">Fimbriiglobus ruber</name>
    <dbReference type="NCBI Taxonomy" id="1908690"/>
    <lineage>
        <taxon>Bacteria</taxon>
        <taxon>Pseudomonadati</taxon>
        <taxon>Planctomycetota</taxon>
        <taxon>Planctomycetia</taxon>
        <taxon>Gemmatales</taxon>
        <taxon>Gemmataceae</taxon>
        <taxon>Fimbriiglobus</taxon>
    </lineage>
</organism>
<accession>A0A225ED43</accession>
<dbReference type="Proteomes" id="UP000214646">
    <property type="component" value="Unassembled WGS sequence"/>
</dbReference>
<gene>
    <name evidence="1" type="ORF">FRUB_00064</name>
</gene>
<proteinExistence type="predicted"/>